<dbReference type="Proteomes" id="UP000182624">
    <property type="component" value="Unassembled WGS sequence"/>
</dbReference>
<feature type="transmembrane region" description="Helical" evidence="1">
    <location>
        <begin position="396"/>
        <end position="422"/>
    </location>
</feature>
<evidence type="ECO:0000256" key="1">
    <source>
        <dbReference type="SAM" id="Phobius"/>
    </source>
</evidence>
<feature type="transmembrane region" description="Helical" evidence="1">
    <location>
        <begin position="149"/>
        <end position="170"/>
    </location>
</feature>
<accession>A0A1I5VNP7</accession>
<reference evidence="3" key="1">
    <citation type="submission" date="2016-10" db="EMBL/GenBank/DDBJ databases">
        <authorList>
            <person name="Varghese N."/>
            <person name="Submissions S."/>
        </authorList>
    </citation>
    <scope>NUCLEOTIDE SEQUENCE [LARGE SCALE GENOMIC DNA]</scope>
    <source>
        <strain evidence="3">P18</strain>
    </source>
</reference>
<dbReference type="EMBL" id="FOXO01000018">
    <property type="protein sequence ID" value="SFQ09109.1"/>
    <property type="molecule type" value="Genomic_DNA"/>
</dbReference>
<gene>
    <name evidence="2" type="ORF">SAMN04487928_11835</name>
</gene>
<organism evidence="2 3">
    <name type="scientific">Butyrivibrio proteoclasticus</name>
    <dbReference type="NCBI Taxonomy" id="43305"/>
    <lineage>
        <taxon>Bacteria</taxon>
        <taxon>Bacillati</taxon>
        <taxon>Bacillota</taxon>
        <taxon>Clostridia</taxon>
        <taxon>Lachnospirales</taxon>
        <taxon>Lachnospiraceae</taxon>
        <taxon>Butyrivibrio</taxon>
    </lineage>
</organism>
<feature type="transmembrane region" description="Helical" evidence="1">
    <location>
        <begin position="124"/>
        <end position="142"/>
    </location>
</feature>
<dbReference type="OrthoDB" id="1997885at2"/>
<keyword evidence="1" id="KW-0472">Membrane</keyword>
<evidence type="ECO:0008006" key="4">
    <source>
        <dbReference type="Google" id="ProtNLM"/>
    </source>
</evidence>
<feature type="transmembrane region" description="Helical" evidence="1">
    <location>
        <begin position="97"/>
        <end position="118"/>
    </location>
</feature>
<dbReference type="RefSeq" id="WP_074889064.1">
    <property type="nucleotide sequence ID" value="NZ_FOXO01000018.1"/>
</dbReference>
<sequence>MKTKRKMEINTVIARIITAILAVVFLALLFVFIDANIFHYTARMEADIASETLLGAVIYDNGFIQPSTWYASTAVRVISVPNVAAFIYPLVAHNANLAAGISCVIMMILLLAVMVLYFWQIGFAPVQILSVLVIVMSLTNSADEFQRMLFLYASYYVSHAITLFLILIFYNKWLKENKLSWWTVILSLVIAMTNGMQGMHACLFCYIPLIVTEVIRRIVFWAKEEEQNNIFIMIWVFVLFAASYGSTKFFGSNNFGAGRNIRHAFEKFIGEVCPTIANALSFNRLPVLAILIVTASIAGYVICVYKLIKNAGNTFDEDIFRNYKAALSDDKLDSSDHTYRFWSLLVFPFGFILCTLLETFTTADVAGRYFLMLLFTVGTGFALLSHQLKEKIRDFALVRGIILTALLLVVSFYGVFSAFVFYSELIRDDSSFDTDAYKAYNWMAENGYSYGYTTFDYANYITVMGNNTVKVRAVNNMADMAGCKWLSDTTWYPPVKSQEGATCYIVSEAMSEDFNVFLENYEPEILGTAEVGKFIIYVLDHDYTLWER</sequence>
<dbReference type="AlphaFoldDB" id="A0A1I5VNP7"/>
<feature type="transmembrane region" description="Helical" evidence="1">
    <location>
        <begin position="366"/>
        <end position="384"/>
    </location>
</feature>
<proteinExistence type="predicted"/>
<feature type="transmembrane region" description="Helical" evidence="1">
    <location>
        <begin position="230"/>
        <end position="247"/>
    </location>
</feature>
<keyword evidence="1" id="KW-0812">Transmembrane</keyword>
<feature type="transmembrane region" description="Helical" evidence="1">
    <location>
        <begin position="287"/>
        <end position="308"/>
    </location>
</feature>
<feature type="transmembrane region" description="Helical" evidence="1">
    <location>
        <begin position="69"/>
        <end position="90"/>
    </location>
</feature>
<keyword evidence="3" id="KW-1185">Reference proteome</keyword>
<protein>
    <recommendedName>
        <fullName evidence="4">Dolichyl-phosphate-mannose-protein mannosyltransferase</fullName>
    </recommendedName>
</protein>
<evidence type="ECO:0000313" key="2">
    <source>
        <dbReference type="EMBL" id="SFQ09109.1"/>
    </source>
</evidence>
<feature type="transmembrane region" description="Helical" evidence="1">
    <location>
        <begin position="182"/>
        <end position="209"/>
    </location>
</feature>
<feature type="transmembrane region" description="Helical" evidence="1">
    <location>
        <begin position="12"/>
        <end position="33"/>
    </location>
</feature>
<evidence type="ECO:0000313" key="3">
    <source>
        <dbReference type="Proteomes" id="UP000182624"/>
    </source>
</evidence>
<feature type="transmembrane region" description="Helical" evidence="1">
    <location>
        <begin position="341"/>
        <end position="360"/>
    </location>
</feature>
<name>A0A1I5VNP7_9FIRM</name>
<keyword evidence="1" id="KW-1133">Transmembrane helix</keyword>